<dbReference type="Proteomes" id="UP000009222">
    <property type="component" value="Chromosome"/>
</dbReference>
<dbReference type="InterPro" id="IPR045863">
    <property type="entry name" value="CorA_TM1_TM2"/>
</dbReference>
<dbReference type="GO" id="GO:0000287">
    <property type="term" value="F:magnesium ion binding"/>
    <property type="evidence" value="ECO:0007669"/>
    <property type="project" value="TreeGrafter"/>
</dbReference>
<dbReference type="HOGENOM" id="CLU_007127_0_0_12"/>
<reference evidence="9 10" key="2">
    <citation type="journal article" date="2011" name="ISME J.">
        <title>RNA-seq reveals cooperative metabolic interactions between two termite-gut spirochete species in co-culture.</title>
        <authorList>
            <person name="Rosenthal A.Z."/>
            <person name="Matson E.G."/>
            <person name="Eldar A."/>
            <person name="Leadbetter J.R."/>
        </authorList>
    </citation>
    <scope>NUCLEOTIDE SEQUENCE [LARGE SCALE GENOMIC DNA]</scope>
    <source>
        <strain evidence="10">ATCC BAA-888 / DSM 13862 / ZAS-9</strain>
    </source>
</reference>
<evidence type="ECO:0000256" key="5">
    <source>
        <dbReference type="ARBA" id="ARBA00022692"/>
    </source>
</evidence>
<keyword evidence="7 8" id="KW-0472">Membrane</keyword>
<dbReference type="PANTHER" id="PTHR46494">
    <property type="entry name" value="CORA FAMILY METAL ION TRANSPORTER (EUROFUNG)"/>
    <property type="match status" value="1"/>
</dbReference>
<dbReference type="AlphaFoldDB" id="F5YB51"/>
<dbReference type="KEGG" id="taz:TREAZ_3018"/>
<dbReference type="Gene3D" id="1.20.58.340">
    <property type="entry name" value="Magnesium transport protein CorA, transmembrane region"/>
    <property type="match status" value="2"/>
</dbReference>
<keyword evidence="5 8" id="KW-0812">Transmembrane</keyword>
<reference evidence="10" key="1">
    <citation type="submission" date="2009-12" db="EMBL/GenBank/DDBJ databases">
        <title>Complete sequence of Treponema azotonutricium strain ZAS-9.</title>
        <authorList>
            <person name="Tetu S.G."/>
            <person name="Matson E."/>
            <person name="Ren Q."/>
            <person name="Seshadri R."/>
            <person name="Elbourne L."/>
            <person name="Hassan K.A."/>
            <person name="Durkin A."/>
            <person name="Radune D."/>
            <person name="Mohamoud Y."/>
            <person name="Shay R."/>
            <person name="Jin S."/>
            <person name="Zhang X."/>
            <person name="Lucey K."/>
            <person name="Ballor N.R."/>
            <person name="Ottesen E."/>
            <person name="Rosenthal R."/>
            <person name="Allen A."/>
            <person name="Leadbetter J.R."/>
            <person name="Paulsen I.T."/>
        </authorList>
    </citation>
    <scope>NUCLEOTIDE SEQUENCE [LARGE SCALE GENOMIC DNA]</scope>
    <source>
        <strain evidence="10">ATCC BAA-888 / DSM 13862 / ZAS-9</strain>
    </source>
</reference>
<dbReference type="eggNOG" id="COG0598">
    <property type="taxonomic scope" value="Bacteria"/>
</dbReference>
<keyword evidence="8" id="KW-0460">Magnesium</keyword>
<evidence type="ECO:0000256" key="8">
    <source>
        <dbReference type="RuleBase" id="RU362010"/>
    </source>
</evidence>
<comment type="function">
    <text evidence="8">Mediates influx of magnesium ions.</text>
</comment>
<comment type="subcellular location">
    <subcellularLocation>
        <location evidence="1">Cell membrane</location>
        <topology evidence="1">Multi-pass membrane protein</topology>
    </subcellularLocation>
    <subcellularLocation>
        <location evidence="8">Membrane</location>
        <topology evidence="8">Multi-pass membrane protein</topology>
    </subcellularLocation>
</comment>
<dbReference type="FunFam" id="1.20.58.340:FF:000012">
    <property type="entry name" value="Magnesium transport protein CorA"/>
    <property type="match status" value="1"/>
</dbReference>
<gene>
    <name evidence="8 9" type="primary">corA</name>
    <name evidence="9" type="ordered locus">TREAZ_3018</name>
</gene>
<keyword evidence="4 8" id="KW-1003">Cell membrane</keyword>
<name>F5YB51_LEAAZ</name>
<evidence type="ECO:0000313" key="10">
    <source>
        <dbReference type="Proteomes" id="UP000009222"/>
    </source>
</evidence>
<accession>F5YB51</accession>
<dbReference type="PANTHER" id="PTHR46494:SF1">
    <property type="entry name" value="CORA FAMILY METAL ION TRANSPORTER (EUROFUNG)"/>
    <property type="match status" value="1"/>
</dbReference>
<keyword evidence="6 8" id="KW-1133">Transmembrane helix</keyword>
<dbReference type="GO" id="GO:0050897">
    <property type="term" value="F:cobalt ion binding"/>
    <property type="evidence" value="ECO:0007669"/>
    <property type="project" value="TreeGrafter"/>
</dbReference>
<dbReference type="GO" id="GO:0015087">
    <property type="term" value="F:cobalt ion transmembrane transporter activity"/>
    <property type="evidence" value="ECO:0007669"/>
    <property type="project" value="UniProtKB-UniRule"/>
</dbReference>
<dbReference type="Gene3D" id="3.30.460.20">
    <property type="entry name" value="CorA soluble domain-like"/>
    <property type="match status" value="1"/>
</dbReference>
<dbReference type="InterPro" id="IPR002523">
    <property type="entry name" value="MgTranspt_CorA/ZnTranspt_ZntB"/>
</dbReference>
<keyword evidence="8" id="KW-0406">Ion transport</keyword>
<dbReference type="SUPFAM" id="SSF143865">
    <property type="entry name" value="CorA soluble domain-like"/>
    <property type="match status" value="1"/>
</dbReference>
<feature type="transmembrane region" description="Helical" evidence="8">
    <location>
        <begin position="301"/>
        <end position="321"/>
    </location>
</feature>
<dbReference type="OrthoDB" id="9803416at2"/>
<dbReference type="CDD" id="cd12828">
    <property type="entry name" value="TmCorA-like_1"/>
    <property type="match status" value="1"/>
</dbReference>
<evidence type="ECO:0000256" key="3">
    <source>
        <dbReference type="ARBA" id="ARBA00022448"/>
    </source>
</evidence>
<organism evidence="9 10">
    <name type="scientific">Leadbettera azotonutricia (strain ATCC BAA-888 / DSM 13862 / ZAS-9)</name>
    <name type="common">Treponema azotonutricium</name>
    <dbReference type="NCBI Taxonomy" id="545695"/>
    <lineage>
        <taxon>Bacteria</taxon>
        <taxon>Pseudomonadati</taxon>
        <taxon>Spirochaetota</taxon>
        <taxon>Spirochaetia</taxon>
        <taxon>Spirochaetales</taxon>
        <taxon>Breznakiellaceae</taxon>
        <taxon>Leadbettera</taxon>
    </lineage>
</organism>
<dbReference type="GO" id="GO:0015095">
    <property type="term" value="F:magnesium ion transmembrane transporter activity"/>
    <property type="evidence" value="ECO:0007669"/>
    <property type="project" value="UniProtKB-UniRule"/>
</dbReference>
<sequence length="327" mass="37758">MDLSIIGYDPVGAWMKTAGTAEELLSYRNPSGITWINVEGIGNKLDIVKLAENYKIHPLTVEDIMDTEQRPKAEEFDDYIFITFKAVNRNRTSEEGTNIFEQMSLVLMESTVITFQEIPGDSFNGIRKRILNNAGRIRKMGTDYLAYAIMDAIVDDYFLVLDKLGSSIEDFEDRAVDERDDNFIRDLQGVKQSLLHVRRIVWPLRDSLSMILHLESKFIEPELEPFFKDVHDAVIQAAETVESYRELIAGVMEVRLSMMSHRMNSVMKVLTIISTIFIPLTFIVGVYGMNFRFMPEIEMRYAYPIVWGVMILIVAGMLIVFKRRHWM</sequence>
<dbReference type="InParanoid" id="F5YB51"/>
<evidence type="ECO:0000256" key="2">
    <source>
        <dbReference type="ARBA" id="ARBA00009765"/>
    </source>
</evidence>
<feature type="transmembrane region" description="Helical" evidence="8">
    <location>
        <begin position="265"/>
        <end position="289"/>
    </location>
</feature>
<evidence type="ECO:0000256" key="7">
    <source>
        <dbReference type="ARBA" id="ARBA00023136"/>
    </source>
</evidence>
<evidence type="ECO:0000313" key="9">
    <source>
        <dbReference type="EMBL" id="AEF80172.1"/>
    </source>
</evidence>
<dbReference type="RefSeq" id="WP_015712532.1">
    <property type="nucleotide sequence ID" value="NC_015577.1"/>
</dbReference>
<dbReference type="SUPFAM" id="SSF144083">
    <property type="entry name" value="Magnesium transport protein CorA, transmembrane region"/>
    <property type="match status" value="1"/>
</dbReference>
<dbReference type="InterPro" id="IPR045861">
    <property type="entry name" value="CorA_cytoplasmic_dom"/>
</dbReference>
<proteinExistence type="inferred from homology"/>
<keyword evidence="3 8" id="KW-0813">Transport</keyword>
<comment type="similarity">
    <text evidence="2 8">Belongs to the CorA metal ion transporter (MIT) (TC 1.A.35) family.</text>
</comment>
<dbReference type="STRING" id="545695.TREAZ_3018"/>
<dbReference type="InterPro" id="IPR004488">
    <property type="entry name" value="Mg/Co-transport_prot_CorA"/>
</dbReference>
<dbReference type="Pfam" id="PF01544">
    <property type="entry name" value="CorA"/>
    <property type="match status" value="1"/>
</dbReference>
<dbReference type="GO" id="GO:0005886">
    <property type="term" value="C:plasma membrane"/>
    <property type="evidence" value="ECO:0007669"/>
    <property type="project" value="UniProtKB-SubCell"/>
</dbReference>
<dbReference type="EMBL" id="CP001841">
    <property type="protein sequence ID" value="AEF80172.1"/>
    <property type="molecule type" value="Genomic_DNA"/>
</dbReference>
<dbReference type="FunCoup" id="F5YB51">
    <property type="interactions" value="205"/>
</dbReference>
<evidence type="ECO:0000256" key="4">
    <source>
        <dbReference type="ARBA" id="ARBA00022475"/>
    </source>
</evidence>
<keyword evidence="10" id="KW-1185">Reference proteome</keyword>
<protein>
    <recommendedName>
        <fullName evidence="8">Magnesium transport protein CorA</fullName>
    </recommendedName>
</protein>
<evidence type="ECO:0000256" key="6">
    <source>
        <dbReference type="ARBA" id="ARBA00022989"/>
    </source>
</evidence>
<dbReference type="NCBIfam" id="TIGR00383">
    <property type="entry name" value="corA"/>
    <property type="match status" value="1"/>
</dbReference>
<evidence type="ECO:0000256" key="1">
    <source>
        <dbReference type="ARBA" id="ARBA00004651"/>
    </source>
</evidence>